<dbReference type="GO" id="GO:0000502">
    <property type="term" value="C:proteasome complex"/>
    <property type="evidence" value="ECO:0007669"/>
    <property type="project" value="UniProtKB-KW"/>
</dbReference>
<dbReference type="AlphaFoldDB" id="V6LX56"/>
<evidence type="ECO:0000313" key="4">
    <source>
        <dbReference type="Proteomes" id="UP000018208"/>
    </source>
</evidence>
<feature type="domain" description="MPN" evidence="1">
    <location>
        <begin position="5"/>
        <end position="137"/>
    </location>
</feature>
<reference evidence="3" key="2">
    <citation type="submission" date="2020-12" db="EMBL/GenBank/DDBJ databases">
        <title>New Spironucleus salmonicida genome in near-complete chromosomes.</title>
        <authorList>
            <person name="Xu F."/>
            <person name="Kurt Z."/>
            <person name="Jimenez-Gonzalez A."/>
            <person name="Astvaldsson A."/>
            <person name="Andersson J.O."/>
            <person name="Svard S.G."/>
        </authorList>
    </citation>
    <scope>NUCLEOTIDE SEQUENCE</scope>
    <source>
        <strain evidence="3">ATCC 50377</strain>
    </source>
</reference>
<dbReference type="InterPro" id="IPR000555">
    <property type="entry name" value="JAMM/MPN+_dom"/>
</dbReference>
<name>V6LX56_9EUKA</name>
<dbReference type="InterPro" id="IPR037518">
    <property type="entry name" value="MPN"/>
</dbReference>
<keyword evidence="4" id="KW-1185">Reference proteome</keyword>
<evidence type="ECO:0000313" key="3">
    <source>
        <dbReference type="EMBL" id="KAH0570451.1"/>
    </source>
</evidence>
<dbReference type="SMART" id="SM00232">
    <property type="entry name" value="JAB_MPN"/>
    <property type="match status" value="1"/>
</dbReference>
<dbReference type="OrthoDB" id="10256771at2759"/>
<accession>V6LX56</accession>
<keyword evidence="2" id="KW-0647">Proteasome</keyword>
<organism evidence="2">
    <name type="scientific">Spironucleus salmonicida</name>
    <dbReference type="NCBI Taxonomy" id="348837"/>
    <lineage>
        <taxon>Eukaryota</taxon>
        <taxon>Metamonada</taxon>
        <taxon>Diplomonadida</taxon>
        <taxon>Hexamitidae</taxon>
        <taxon>Hexamitinae</taxon>
        <taxon>Spironucleus</taxon>
    </lineage>
</organism>
<protein>
    <submittedName>
        <fullName evidence="2">26S proteasome non-ATPase regulatory subunit</fullName>
    </submittedName>
</protein>
<evidence type="ECO:0000259" key="1">
    <source>
        <dbReference type="PROSITE" id="PS50249"/>
    </source>
</evidence>
<dbReference type="GO" id="GO:0008237">
    <property type="term" value="F:metallopeptidase activity"/>
    <property type="evidence" value="ECO:0007669"/>
    <property type="project" value="InterPro"/>
</dbReference>
<dbReference type="EMBL" id="KI545953">
    <property type="protein sequence ID" value="EST49202.1"/>
    <property type="molecule type" value="Genomic_DNA"/>
</dbReference>
<dbReference type="EMBL" id="AUWU02000007">
    <property type="protein sequence ID" value="KAH0570451.1"/>
    <property type="molecule type" value="Genomic_DNA"/>
</dbReference>
<reference evidence="2 3" key="1">
    <citation type="journal article" date="2014" name="PLoS Genet.">
        <title>The Genome of Spironucleus salmonicida Highlights a Fish Pathogen Adapted to Fluctuating Environments.</title>
        <authorList>
            <person name="Xu F."/>
            <person name="Jerlstrom-Hultqvist J."/>
            <person name="Einarsson E."/>
            <person name="Astvaldsson A."/>
            <person name="Svard S.G."/>
            <person name="Andersson J.O."/>
        </authorList>
    </citation>
    <scope>NUCLEOTIDE SEQUENCE</scope>
    <source>
        <strain evidence="3">ATCC 50377</strain>
    </source>
</reference>
<proteinExistence type="predicted"/>
<evidence type="ECO:0000313" key="2">
    <source>
        <dbReference type="EMBL" id="EST49202.1"/>
    </source>
</evidence>
<sequence length="234" mass="27151">MDVTIQLQPTVLFQIADHRRRYVDSDTNKQRVIGCLMGYSDQVIQISNSFPIPFEEKRDLTYLDLEYAKNLIYMFRKVYPEEIFLGFYSTKPLQESDAALLTLFQAIEDTPIMLTVDCAPGDDLQPFFKVYRQNKLVNCDLHWSEVEKVVLSDKVPKRDFQTIVESLSILQQELNLILSQKDDFDQAMFEKVQEILNAAAIVEKEILIKRANDYSVARTVAELARLVVMIKKNQ</sequence>
<dbReference type="Pfam" id="PF01398">
    <property type="entry name" value="JAB"/>
    <property type="match status" value="1"/>
</dbReference>
<gene>
    <name evidence="2" type="ORF">SS50377_10419</name>
    <name evidence="3" type="ORF">SS50377_26731</name>
</gene>
<dbReference type="VEuPathDB" id="GiardiaDB:SS50377_26731"/>
<dbReference type="Proteomes" id="UP000018208">
    <property type="component" value="Unassembled WGS sequence"/>
</dbReference>
<dbReference type="PANTHER" id="PTHR10540">
    <property type="entry name" value="EUKARYOTIC TRANSLATION INITIATION FACTOR 3 SUBUNIT F-RELATED"/>
    <property type="match status" value="1"/>
</dbReference>
<dbReference type="PROSITE" id="PS50249">
    <property type="entry name" value="MPN"/>
    <property type="match status" value="1"/>
</dbReference>
<dbReference type="Gene3D" id="3.40.140.10">
    <property type="entry name" value="Cytidine Deaminase, domain 2"/>
    <property type="match status" value="1"/>
</dbReference>